<proteinExistence type="predicted"/>
<dbReference type="OrthoDB" id="10340193at2759"/>
<organism evidence="3">
    <name type="scientific">Schizophyllum commune (strain H4-8 / FGSC 9210)</name>
    <name type="common">Split gill fungus</name>
    <dbReference type="NCBI Taxonomy" id="578458"/>
    <lineage>
        <taxon>Eukaryota</taxon>
        <taxon>Fungi</taxon>
        <taxon>Dikarya</taxon>
        <taxon>Basidiomycota</taxon>
        <taxon>Agaricomycotina</taxon>
        <taxon>Agaricomycetes</taxon>
        <taxon>Agaricomycetidae</taxon>
        <taxon>Agaricales</taxon>
        <taxon>Schizophyllaceae</taxon>
        <taxon>Schizophyllum</taxon>
    </lineage>
</organism>
<sequence length="159" mass="17355">MLVLLNRKRTAYDRTNRIIATLKTYVLQSLDHATAHAHLLAVLLPAHPPYVGHGHISLFILLTGCRHTVSLYLGPPVYLCSFLSILNTRNHLRSTMDAQDAVAFSNLDASSSGSPTSKPSDFVLSANGESTTGGVLREMRSYHTEDKQPASAFEGHTDP</sequence>
<gene>
    <name evidence="2" type="ORF">SCHCODRAFT_109872</name>
</gene>
<dbReference type="AlphaFoldDB" id="D8Q7U3"/>
<protein>
    <submittedName>
        <fullName evidence="2">Uncharacterized protein</fullName>
    </submittedName>
</protein>
<dbReference type="HOGENOM" id="CLU_1661808_0_0_1"/>
<dbReference type="Proteomes" id="UP000007431">
    <property type="component" value="Unassembled WGS sequence"/>
</dbReference>
<keyword evidence="3" id="KW-1185">Reference proteome</keyword>
<dbReference type="EMBL" id="GL377307">
    <property type="protein sequence ID" value="EFI96484.1"/>
    <property type="molecule type" value="Genomic_DNA"/>
</dbReference>
<evidence type="ECO:0000256" key="1">
    <source>
        <dbReference type="SAM" id="MobiDB-lite"/>
    </source>
</evidence>
<feature type="non-terminal residue" evidence="2">
    <location>
        <position position="159"/>
    </location>
</feature>
<feature type="compositionally biased region" description="Basic and acidic residues" evidence="1">
    <location>
        <begin position="137"/>
        <end position="148"/>
    </location>
</feature>
<accession>D8Q7U3</accession>
<dbReference type="RefSeq" id="XP_003031387.1">
    <property type="nucleotide sequence ID" value="XM_003031341.1"/>
</dbReference>
<dbReference type="GeneID" id="9586732"/>
<reference evidence="2 3" key="1">
    <citation type="journal article" date="2010" name="Nat. Biotechnol.">
        <title>Genome sequence of the model mushroom Schizophyllum commune.</title>
        <authorList>
            <person name="Ohm R.A."/>
            <person name="de Jong J.F."/>
            <person name="Lugones L.G."/>
            <person name="Aerts A."/>
            <person name="Kothe E."/>
            <person name="Stajich J.E."/>
            <person name="de Vries R.P."/>
            <person name="Record E."/>
            <person name="Levasseur A."/>
            <person name="Baker S.E."/>
            <person name="Bartholomew K.A."/>
            <person name="Coutinho P.M."/>
            <person name="Erdmann S."/>
            <person name="Fowler T.J."/>
            <person name="Gathman A.C."/>
            <person name="Lombard V."/>
            <person name="Henrissat B."/>
            <person name="Knabe N."/>
            <person name="Kuees U."/>
            <person name="Lilly W.W."/>
            <person name="Lindquist E."/>
            <person name="Lucas S."/>
            <person name="Magnuson J.K."/>
            <person name="Piumi F."/>
            <person name="Raudaskoski M."/>
            <person name="Salamov A."/>
            <person name="Schmutz J."/>
            <person name="Schwarze F.W.M.R."/>
            <person name="vanKuyk P.A."/>
            <person name="Horton J.S."/>
            <person name="Grigoriev I.V."/>
            <person name="Woesten H.A.B."/>
        </authorList>
    </citation>
    <scope>NUCLEOTIDE SEQUENCE [LARGE SCALE GENOMIC DNA]</scope>
    <source>
        <strain evidence="3">H4-8 / FGSC 9210</strain>
    </source>
</reference>
<feature type="compositionally biased region" description="Low complexity" evidence="1">
    <location>
        <begin position="110"/>
        <end position="120"/>
    </location>
</feature>
<evidence type="ECO:0000313" key="2">
    <source>
        <dbReference type="EMBL" id="EFI96484.1"/>
    </source>
</evidence>
<dbReference type="VEuPathDB" id="FungiDB:SCHCODRAFT_02668705"/>
<dbReference type="InParanoid" id="D8Q7U3"/>
<evidence type="ECO:0000313" key="3">
    <source>
        <dbReference type="Proteomes" id="UP000007431"/>
    </source>
</evidence>
<dbReference type="KEGG" id="scm:SCHCO_02668705"/>
<feature type="region of interest" description="Disordered" evidence="1">
    <location>
        <begin position="108"/>
        <end position="159"/>
    </location>
</feature>
<name>D8Q7U3_SCHCM</name>